<sequence length="112" mass="12216">MLSARRHPQAPVLEGSGTPGVTDNGWDTQVCVKLLVLFHSSNCPSRKITRKVEGWGEGQGRRNCPKAAMRKGKIKRVNTIRTDQSVPFADGIQAELLGAETCLTKKEEGQGE</sequence>
<reference evidence="2 3" key="2">
    <citation type="submission" date="2019-04" db="EMBL/GenBank/DDBJ databases">
        <title>The genome sequence of big-headed turtle.</title>
        <authorList>
            <person name="Gong S."/>
        </authorList>
    </citation>
    <scope>NUCLEOTIDE SEQUENCE [LARGE SCALE GENOMIC DNA]</scope>
    <source>
        <strain evidence="2">DO16091913</strain>
        <tissue evidence="2">Muscle</tissue>
    </source>
</reference>
<comment type="caution">
    <text evidence="2">The sequence shown here is derived from an EMBL/GenBank/DDBJ whole genome shotgun (WGS) entry which is preliminary data.</text>
</comment>
<name>A0A4D9ESG5_9SAUR</name>
<gene>
    <name evidence="2" type="ORF">DR999_PMT03311</name>
</gene>
<dbReference type="EMBL" id="QXTE01000016">
    <property type="protein sequence ID" value="TFK13356.1"/>
    <property type="molecule type" value="Genomic_DNA"/>
</dbReference>
<reference evidence="2 3" key="1">
    <citation type="submission" date="2019-04" db="EMBL/GenBank/DDBJ databases">
        <title>Draft genome of the big-headed turtle Platysternon megacephalum.</title>
        <authorList>
            <person name="Gong S."/>
        </authorList>
    </citation>
    <scope>NUCLEOTIDE SEQUENCE [LARGE SCALE GENOMIC DNA]</scope>
    <source>
        <strain evidence="2">DO16091913</strain>
        <tissue evidence="2">Muscle</tissue>
    </source>
</reference>
<evidence type="ECO:0000313" key="3">
    <source>
        <dbReference type="Proteomes" id="UP000297703"/>
    </source>
</evidence>
<evidence type="ECO:0000313" key="2">
    <source>
        <dbReference type="EMBL" id="TFK13356.1"/>
    </source>
</evidence>
<accession>A0A4D9ESG5</accession>
<evidence type="ECO:0000256" key="1">
    <source>
        <dbReference type="SAM" id="MobiDB-lite"/>
    </source>
</evidence>
<organism evidence="2 3">
    <name type="scientific">Platysternon megacephalum</name>
    <name type="common">big-headed turtle</name>
    <dbReference type="NCBI Taxonomy" id="55544"/>
    <lineage>
        <taxon>Eukaryota</taxon>
        <taxon>Metazoa</taxon>
        <taxon>Chordata</taxon>
        <taxon>Craniata</taxon>
        <taxon>Vertebrata</taxon>
        <taxon>Euteleostomi</taxon>
        <taxon>Archelosauria</taxon>
        <taxon>Testudinata</taxon>
        <taxon>Testudines</taxon>
        <taxon>Cryptodira</taxon>
        <taxon>Durocryptodira</taxon>
        <taxon>Testudinoidea</taxon>
        <taxon>Platysternidae</taxon>
        <taxon>Platysternon</taxon>
    </lineage>
</organism>
<dbReference type="Proteomes" id="UP000297703">
    <property type="component" value="Unassembled WGS sequence"/>
</dbReference>
<dbReference type="AlphaFoldDB" id="A0A4D9ESG5"/>
<feature type="region of interest" description="Disordered" evidence="1">
    <location>
        <begin position="1"/>
        <end position="25"/>
    </location>
</feature>
<proteinExistence type="predicted"/>
<protein>
    <submittedName>
        <fullName evidence="2">Spermatogenesis-associated protein 22</fullName>
    </submittedName>
</protein>
<keyword evidence="3" id="KW-1185">Reference proteome</keyword>